<protein>
    <submittedName>
        <fullName evidence="2">ECF transporter S component</fullName>
    </submittedName>
</protein>
<name>A0ABW4CV98_9LACO</name>
<reference evidence="3" key="1">
    <citation type="journal article" date="2019" name="Int. J. Syst. Evol. Microbiol.">
        <title>The Global Catalogue of Microorganisms (GCM) 10K type strain sequencing project: providing services to taxonomists for standard genome sequencing and annotation.</title>
        <authorList>
            <consortium name="The Broad Institute Genomics Platform"/>
            <consortium name="The Broad Institute Genome Sequencing Center for Infectious Disease"/>
            <person name="Wu L."/>
            <person name="Ma J."/>
        </authorList>
    </citation>
    <scope>NUCLEOTIDE SEQUENCE [LARGE SCALE GENOMIC DNA]</scope>
    <source>
        <strain evidence="3">CCM 8912</strain>
    </source>
</reference>
<accession>A0ABW4CV98</accession>
<gene>
    <name evidence="2" type="ORF">ACFQ5K_07960</name>
</gene>
<organism evidence="2 3">
    <name type="scientific">Lacticaseibacillus hegangensis</name>
    <dbReference type="NCBI Taxonomy" id="2486010"/>
    <lineage>
        <taxon>Bacteria</taxon>
        <taxon>Bacillati</taxon>
        <taxon>Bacillota</taxon>
        <taxon>Bacilli</taxon>
        <taxon>Lactobacillales</taxon>
        <taxon>Lactobacillaceae</taxon>
        <taxon>Lacticaseibacillus</taxon>
    </lineage>
</organism>
<keyword evidence="1" id="KW-0472">Membrane</keyword>
<comment type="caution">
    <text evidence="2">The sequence shown here is derived from an EMBL/GenBank/DDBJ whole genome shotgun (WGS) entry which is preliminary data.</text>
</comment>
<dbReference type="Gene3D" id="1.10.1760.20">
    <property type="match status" value="1"/>
</dbReference>
<keyword evidence="1" id="KW-1133">Transmembrane helix</keyword>
<dbReference type="RefSeq" id="WP_125757175.1">
    <property type="nucleotide sequence ID" value="NZ_JBHTOK010000065.1"/>
</dbReference>
<dbReference type="InterPro" id="IPR024529">
    <property type="entry name" value="ECF_trnsprt_substrate-spec"/>
</dbReference>
<dbReference type="Proteomes" id="UP001597212">
    <property type="component" value="Unassembled WGS sequence"/>
</dbReference>
<evidence type="ECO:0000313" key="3">
    <source>
        <dbReference type="Proteomes" id="UP001597212"/>
    </source>
</evidence>
<feature type="transmembrane region" description="Helical" evidence="1">
    <location>
        <begin position="168"/>
        <end position="197"/>
    </location>
</feature>
<feature type="transmembrane region" description="Helical" evidence="1">
    <location>
        <begin position="12"/>
        <end position="33"/>
    </location>
</feature>
<feature type="transmembrane region" description="Helical" evidence="1">
    <location>
        <begin position="45"/>
        <end position="72"/>
    </location>
</feature>
<keyword evidence="1" id="KW-0812">Transmembrane</keyword>
<keyword evidence="3" id="KW-1185">Reference proteome</keyword>
<evidence type="ECO:0000313" key="2">
    <source>
        <dbReference type="EMBL" id="MFD1441307.1"/>
    </source>
</evidence>
<feature type="transmembrane region" description="Helical" evidence="1">
    <location>
        <begin position="124"/>
        <end position="148"/>
    </location>
</feature>
<dbReference type="Pfam" id="PF12822">
    <property type="entry name" value="ECF_trnsprt"/>
    <property type="match status" value="1"/>
</dbReference>
<sequence>MRTHSTHTITLLGIFGALIILQAYVPMVGYIRLFPAWPAISTIHLTVILAGVLLDVPGGATMGLLWGVVSLIKAYTAPGDPMTLLLFQNPVIAIVPRVLVGVVAAVVFNHVFKSRRSGRLTTVKLSLAGICGALTNTALVILLTWLFFAQRASSVVPGADAGNLGLVLAGAFAINAVAEAAMAAVVTPVLGQALLVVQKRRRAK</sequence>
<proteinExistence type="predicted"/>
<feature type="transmembrane region" description="Helical" evidence="1">
    <location>
        <begin position="92"/>
        <end position="112"/>
    </location>
</feature>
<dbReference type="EMBL" id="JBHTOK010000065">
    <property type="protein sequence ID" value="MFD1441307.1"/>
    <property type="molecule type" value="Genomic_DNA"/>
</dbReference>
<evidence type="ECO:0000256" key="1">
    <source>
        <dbReference type="SAM" id="Phobius"/>
    </source>
</evidence>